<evidence type="ECO:0000256" key="3">
    <source>
        <dbReference type="ARBA" id="ARBA00023237"/>
    </source>
</evidence>
<protein>
    <submittedName>
        <fullName evidence="7">OmpA family protein</fullName>
    </submittedName>
</protein>
<dbReference type="PANTHER" id="PTHR30329:SF21">
    <property type="entry name" value="LIPOPROTEIN YIAD-RELATED"/>
    <property type="match status" value="1"/>
</dbReference>
<dbReference type="InterPro" id="IPR006665">
    <property type="entry name" value="OmpA-like"/>
</dbReference>
<dbReference type="PANTHER" id="PTHR30329">
    <property type="entry name" value="STATOR ELEMENT OF FLAGELLAR MOTOR COMPLEX"/>
    <property type="match status" value="1"/>
</dbReference>
<dbReference type="PROSITE" id="PS51123">
    <property type="entry name" value="OMPA_2"/>
    <property type="match status" value="1"/>
</dbReference>
<keyword evidence="8" id="KW-1185">Reference proteome</keyword>
<feature type="domain" description="OmpA-like" evidence="6">
    <location>
        <begin position="488"/>
        <end position="605"/>
    </location>
</feature>
<dbReference type="Pfam" id="PF00691">
    <property type="entry name" value="OmpA"/>
    <property type="match status" value="1"/>
</dbReference>
<evidence type="ECO:0000313" key="8">
    <source>
        <dbReference type="Proteomes" id="UP000449846"/>
    </source>
</evidence>
<comment type="subcellular location">
    <subcellularLocation>
        <location evidence="1">Cell outer membrane</location>
    </subcellularLocation>
</comment>
<keyword evidence="3" id="KW-0998">Cell outer membrane</keyword>
<dbReference type="EMBL" id="WMIG01000002">
    <property type="protein sequence ID" value="MTH58911.1"/>
    <property type="molecule type" value="Genomic_DNA"/>
</dbReference>
<name>A0A844HMD5_9RHOB</name>
<evidence type="ECO:0000256" key="5">
    <source>
        <dbReference type="SAM" id="MobiDB-lite"/>
    </source>
</evidence>
<organism evidence="7 8">
    <name type="scientific">Paracoccus litorisediminis</name>
    <dbReference type="NCBI Taxonomy" id="2006130"/>
    <lineage>
        <taxon>Bacteria</taxon>
        <taxon>Pseudomonadati</taxon>
        <taxon>Pseudomonadota</taxon>
        <taxon>Alphaproteobacteria</taxon>
        <taxon>Rhodobacterales</taxon>
        <taxon>Paracoccaceae</taxon>
        <taxon>Paracoccus</taxon>
    </lineage>
</organism>
<proteinExistence type="predicted"/>
<gene>
    <name evidence="7" type="ORF">GL300_06755</name>
</gene>
<dbReference type="PRINTS" id="PR01021">
    <property type="entry name" value="OMPADOMAIN"/>
</dbReference>
<evidence type="ECO:0000313" key="7">
    <source>
        <dbReference type="EMBL" id="MTH58911.1"/>
    </source>
</evidence>
<dbReference type="InterPro" id="IPR036737">
    <property type="entry name" value="OmpA-like_sf"/>
</dbReference>
<dbReference type="OrthoDB" id="5525824at2"/>
<evidence type="ECO:0000256" key="4">
    <source>
        <dbReference type="PROSITE-ProRule" id="PRU00473"/>
    </source>
</evidence>
<feature type="region of interest" description="Disordered" evidence="5">
    <location>
        <begin position="652"/>
        <end position="672"/>
    </location>
</feature>
<feature type="compositionally biased region" description="Low complexity" evidence="5">
    <location>
        <begin position="657"/>
        <end position="672"/>
    </location>
</feature>
<feature type="region of interest" description="Disordered" evidence="5">
    <location>
        <begin position="693"/>
        <end position="717"/>
    </location>
</feature>
<dbReference type="Pfam" id="PF04972">
    <property type="entry name" value="BON"/>
    <property type="match status" value="2"/>
</dbReference>
<dbReference type="RefSeq" id="WP_155038848.1">
    <property type="nucleotide sequence ID" value="NZ_JBHGCD010000002.1"/>
</dbReference>
<keyword evidence="2 4" id="KW-0472">Membrane</keyword>
<dbReference type="Gene3D" id="3.30.1330.60">
    <property type="entry name" value="OmpA-like domain"/>
    <property type="match status" value="1"/>
</dbReference>
<evidence type="ECO:0000256" key="1">
    <source>
        <dbReference type="ARBA" id="ARBA00004442"/>
    </source>
</evidence>
<dbReference type="Proteomes" id="UP000449846">
    <property type="component" value="Unassembled WGS sequence"/>
</dbReference>
<sequence length="717" mass="74986">MANPKPRRGFAVVTSLAALIAAGGLSYLGAEAATNFLETRSQSDVSDAMRQAGYDWVKVESDGLTVHLTGIAPDEVQRFRAKTQAENTVGATRVVDAMQVKAHEELGTPDFSIELLRNDQGISIVGLVPATLDRAGMVSALEKQVGNGEVSDLVETADFPQPEGWDAAFEFGLEAAKLAKRAKVSIVPGKVEVRAITDSASEKAALETALERARPEDVALTAEISAPRPVIAPFTLRFVKDEKGARFDACSADSDEAMKSIIAAGNAAGIPGTPQCRLGLGAPSTHWAEAAVPAIQAVASLGTGSVTISDTQVALFAPASVEQATFDEAAGRLESALPDAFSLTSELEKKVETQKGPAEFSAVLDQSGVTLRGRVSDERMRNAVESLARSRFGKVDNALRVDESVPSGWTLRTIAALEALAALKSGTVNVSPSLIRLEGVSGNQSASDSLAARLSQRLGAGARYELSVQYDRRLDPLVHIPSGVECVDGLNAVMHESEIGFEPSKSVIAGDPKPTLDRLAETMAECGDYRIEIGGHTDAQGSEELNAELSRNRAQAVLTAMQEHGIDVSHMIAKGYGESRPISENDTEEGREANRRIEFSLLSDQPILTDETVPAENVSGVTDTAEATAARTAQATAEAATGALPLALGEAAKDEAPAATPDAAQPTAEPAPAIDPEALVKVIEALTVPALEAAFPDNSEGQIGSEGEAPADATGSE</sequence>
<evidence type="ECO:0000256" key="2">
    <source>
        <dbReference type="ARBA" id="ARBA00023136"/>
    </source>
</evidence>
<reference evidence="7 8" key="1">
    <citation type="submission" date="2019-11" db="EMBL/GenBank/DDBJ databases">
        <authorList>
            <person name="Dong K."/>
        </authorList>
    </citation>
    <scope>NUCLEOTIDE SEQUENCE [LARGE SCALE GENOMIC DNA]</scope>
    <source>
        <strain evidence="7 8">NBRC 112902</strain>
    </source>
</reference>
<dbReference type="InterPro" id="IPR006664">
    <property type="entry name" value="OMP_bac"/>
</dbReference>
<dbReference type="AlphaFoldDB" id="A0A844HMD5"/>
<evidence type="ECO:0000259" key="6">
    <source>
        <dbReference type="PROSITE" id="PS51123"/>
    </source>
</evidence>
<accession>A0A844HMD5</accession>
<dbReference type="CDD" id="cd07185">
    <property type="entry name" value="OmpA_C-like"/>
    <property type="match status" value="1"/>
</dbReference>
<dbReference type="InterPro" id="IPR050330">
    <property type="entry name" value="Bact_OuterMem_StrucFunc"/>
</dbReference>
<dbReference type="SUPFAM" id="SSF103088">
    <property type="entry name" value="OmpA-like"/>
    <property type="match status" value="1"/>
</dbReference>
<dbReference type="GO" id="GO:0009279">
    <property type="term" value="C:cell outer membrane"/>
    <property type="evidence" value="ECO:0007669"/>
    <property type="project" value="UniProtKB-SubCell"/>
</dbReference>
<comment type="caution">
    <text evidence="7">The sequence shown here is derived from an EMBL/GenBank/DDBJ whole genome shotgun (WGS) entry which is preliminary data.</text>
</comment>
<dbReference type="InterPro" id="IPR007055">
    <property type="entry name" value="BON_dom"/>
</dbReference>
<dbReference type="Gene3D" id="3.40.1520.20">
    <property type="match status" value="2"/>
</dbReference>